<keyword evidence="1" id="KW-1133">Transmembrane helix</keyword>
<organism evidence="2">
    <name type="scientific">viral metagenome</name>
    <dbReference type="NCBI Taxonomy" id="1070528"/>
    <lineage>
        <taxon>unclassified sequences</taxon>
        <taxon>metagenomes</taxon>
        <taxon>organismal metagenomes</taxon>
    </lineage>
</organism>
<dbReference type="AlphaFoldDB" id="A0A6C0DIB8"/>
<protein>
    <submittedName>
        <fullName evidence="2">Uncharacterized protein</fullName>
    </submittedName>
</protein>
<sequence>MIVDALKNPIFGYMVSFMLGLAIVIIIAPICRGKECMVVKAPPIHEVRDSIYHIASKCYKFETVQMDCPAQGVVEAFENVRKSIV</sequence>
<name>A0A6C0DIB8_9ZZZZ</name>
<feature type="transmembrane region" description="Helical" evidence="1">
    <location>
        <begin position="12"/>
        <end position="31"/>
    </location>
</feature>
<accession>A0A6C0DIB8</accession>
<proteinExistence type="predicted"/>
<keyword evidence="1" id="KW-0812">Transmembrane</keyword>
<reference evidence="2" key="1">
    <citation type="journal article" date="2020" name="Nature">
        <title>Giant virus diversity and host interactions through global metagenomics.</title>
        <authorList>
            <person name="Schulz F."/>
            <person name="Roux S."/>
            <person name="Paez-Espino D."/>
            <person name="Jungbluth S."/>
            <person name="Walsh D.A."/>
            <person name="Denef V.J."/>
            <person name="McMahon K.D."/>
            <person name="Konstantinidis K.T."/>
            <person name="Eloe-Fadrosh E.A."/>
            <person name="Kyrpides N.C."/>
            <person name="Woyke T."/>
        </authorList>
    </citation>
    <scope>NUCLEOTIDE SEQUENCE</scope>
    <source>
        <strain evidence="2">GVMAG-M-3300023174-189</strain>
    </source>
</reference>
<evidence type="ECO:0000256" key="1">
    <source>
        <dbReference type="SAM" id="Phobius"/>
    </source>
</evidence>
<evidence type="ECO:0000313" key="2">
    <source>
        <dbReference type="EMBL" id="QHT16678.1"/>
    </source>
</evidence>
<keyword evidence="1" id="KW-0472">Membrane</keyword>
<dbReference type="EMBL" id="MN739626">
    <property type="protein sequence ID" value="QHT16678.1"/>
    <property type="molecule type" value="Genomic_DNA"/>
</dbReference>